<protein>
    <submittedName>
        <fullName evidence="1">Uncharacterized protein</fullName>
    </submittedName>
</protein>
<accession>A0A3M9MUB1</accession>
<sequence>MTKPFIHLKKQNMPLTRTAQHHLQHQVNITPDLASFVFNPPPPATSPLLGLLQLNLKLV</sequence>
<evidence type="ECO:0000313" key="2">
    <source>
        <dbReference type="Proteomes" id="UP000272117"/>
    </source>
</evidence>
<keyword evidence="2" id="KW-1185">Reference proteome</keyword>
<evidence type="ECO:0000313" key="1">
    <source>
        <dbReference type="EMBL" id="RNI29096.1"/>
    </source>
</evidence>
<comment type="caution">
    <text evidence="1">The sequence shown here is derived from an EMBL/GenBank/DDBJ whole genome shotgun (WGS) entry which is preliminary data.</text>
</comment>
<dbReference type="AlphaFoldDB" id="A0A3M9MUB1"/>
<gene>
    <name evidence="1" type="ORF">EFB08_06600</name>
</gene>
<dbReference type="Proteomes" id="UP000272117">
    <property type="component" value="Unassembled WGS sequence"/>
</dbReference>
<organism evidence="1 2">
    <name type="scientific">Rufibacter latericius</name>
    <dbReference type="NCBI Taxonomy" id="2487040"/>
    <lineage>
        <taxon>Bacteria</taxon>
        <taxon>Pseudomonadati</taxon>
        <taxon>Bacteroidota</taxon>
        <taxon>Cytophagia</taxon>
        <taxon>Cytophagales</taxon>
        <taxon>Hymenobacteraceae</taxon>
        <taxon>Rufibacter</taxon>
    </lineage>
</organism>
<reference evidence="1 2" key="1">
    <citation type="submission" date="2018-11" db="EMBL/GenBank/DDBJ databases">
        <title>Rufibacter latericius sp. nov., isolated from water in Baiyang Lake.</title>
        <authorList>
            <person name="Yang Y."/>
        </authorList>
    </citation>
    <scope>NUCLEOTIDE SEQUENCE [LARGE SCALE GENOMIC DNA]</scope>
    <source>
        <strain evidence="1 2">R-22-1c-1</strain>
    </source>
</reference>
<dbReference type="EMBL" id="RJJD01000003">
    <property type="protein sequence ID" value="RNI29096.1"/>
    <property type="molecule type" value="Genomic_DNA"/>
</dbReference>
<name>A0A3M9MUB1_9BACT</name>
<proteinExistence type="predicted"/>